<name>A0A6J4SFK7_9ACTN</name>
<dbReference type="InterPro" id="IPR032710">
    <property type="entry name" value="NTF2-like_dom_sf"/>
</dbReference>
<dbReference type="EMBL" id="CADCVV010000083">
    <property type="protein sequence ID" value="CAA9498257.1"/>
    <property type="molecule type" value="Genomic_DNA"/>
</dbReference>
<gene>
    <name evidence="2" type="ORF">AVDCRST_MAG17-1201</name>
</gene>
<dbReference type="Gene3D" id="3.10.450.50">
    <property type="match status" value="1"/>
</dbReference>
<evidence type="ECO:0000313" key="2">
    <source>
        <dbReference type="EMBL" id="CAA9498257.1"/>
    </source>
</evidence>
<reference evidence="2" key="1">
    <citation type="submission" date="2020-02" db="EMBL/GenBank/DDBJ databases">
        <authorList>
            <person name="Meier V. D."/>
        </authorList>
    </citation>
    <scope>NUCLEOTIDE SEQUENCE</scope>
    <source>
        <strain evidence="2">AVDCRST_MAG17</strain>
    </source>
</reference>
<dbReference type="Pfam" id="PF12680">
    <property type="entry name" value="SnoaL_2"/>
    <property type="match status" value="1"/>
</dbReference>
<feature type="domain" description="SnoaL-like" evidence="1">
    <location>
        <begin position="15"/>
        <end position="108"/>
    </location>
</feature>
<dbReference type="SUPFAM" id="SSF54427">
    <property type="entry name" value="NTF2-like"/>
    <property type="match status" value="1"/>
</dbReference>
<proteinExistence type="predicted"/>
<organism evidence="2">
    <name type="scientific">uncultured Solirubrobacterales bacterium</name>
    <dbReference type="NCBI Taxonomy" id="768556"/>
    <lineage>
        <taxon>Bacteria</taxon>
        <taxon>Bacillati</taxon>
        <taxon>Actinomycetota</taxon>
        <taxon>Thermoleophilia</taxon>
        <taxon>Solirubrobacterales</taxon>
        <taxon>environmental samples</taxon>
    </lineage>
</organism>
<accession>A0A6J4SFK7</accession>
<protein>
    <recommendedName>
        <fullName evidence="1">SnoaL-like domain-containing protein</fullName>
    </recommendedName>
</protein>
<dbReference type="InterPro" id="IPR037401">
    <property type="entry name" value="SnoaL-like"/>
</dbReference>
<dbReference type="AlphaFoldDB" id="A0A6J4SFK7"/>
<evidence type="ECO:0000259" key="1">
    <source>
        <dbReference type="Pfam" id="PF12680"/>
    </source>
</evidence>
<sequence length="173" mass="18872">MSSADEIVNAEGRHAFAAAVGARDHPALVETLARDVVLHSAVTAAPFEGRETVGELYASVIDSFEHVEVVDDFSNGDTYAFFWRGRIEGRFVEGADRLRLDGEGKVREITVLARPLSGLSTFLTAIGARFARRRRGKRVGALLRATALPLPPAFALLDPVTRWLVRGEGRSSR</sequence>